<feature type="transmembrane region" description="Helical" evidence="5">
    <location>
        <begin position="197"/>
        <end position="219"/>
    </location>
</feature>
<dbReference type="InterPro" id="IPR004837">
    <property type="entry name" value="NaCa_Exmemb"/>
</dbReference>
<organism evidence="7 8">
    <name type="scientific">Polystyrenella longa</name>
    <dbReference type="NCBI Taxonomy" id="2528007"/>
    <lineage>
        <taxon>Bacteria</taxon>
        <taxon>Pseudomonadati</taxon>
        <taxon>Planctomycetota</taxon>
        <taxon>Planctomycetia</taxon>
        <taxon>Planctomycetales</taxon>
        <taxon>Planctomycetaceae</taxon>
        <taxon>Polystyrenella</taxon>
    </lineage>
</organism>
<protein>
    <submittedName>
        <fullName evidence="7">Inner membrane protein YrbG</fullName>
    </submittedName>
</protein>
<comment type="subcellular location">
    <subcellularLocation>
        <location evidence="1">Membrane</location>
        <topology evidence="1">Multi-pass membrane protein</topology>
    </subcellularLocation>
</comment>
<dbReference type="AlphaFoldDB" id="A0A518CMI0"/>
<feature type="transmembrane region" description="Helical" evidence="5">
    <location>
        <begin position="89"/>
        <end position="109"/>
    </location>
</feature>
<accession>A0A518CMI0</accession>
<feature type="transmembrane region" description="Helical" evidence="5">
    <location>
        <begin position="298"/>
        <end position="320"/>
    </location>
</feature>
<feature type="domain" description="Sodium/calcium exchanger membrane region" evidence="6">
    <location>
        <begin position="23"/>
        <end position="172"/>
    </location>
</feature>
<dbReference type="PANTHER" id="PTHR10846">
    <property type="entry name" value="SODIUM/POTASSIUM/CALCIUM EXCHANGER"/>
    <property type="match status" value="1"/>
</dbReference>
<gene>
    <name evidence="7" type="primary">yrbG</name>
    <name evidence="7" type="ORF">Pla110_21570</name>
</gene>
<reference evidence="7 8" key="1">
    <citation type="submission" date="2019-02" db="EMBL/GenBank/DDBJ databases">
        <title>Deep-cultivation of Planctomycetes and their phenomic and genomic characterization uncovers novel biology.</title>
        <authorList>
            <person name="Wiegand S."/>
            <person name="Jogler M."/>
            <person name="Boedeker C."/>
            <person name="Pinto D."/>
            <person name="Vollmers J."/>
            <person name="Rivas-Marin E."/>
            <person name="Kohn T."/>
            <person name="Peeters S.H."/>
            <person name="Heuer A."/>
            <person name="Rast P."/>
            <person name="Oberbeckmann S."/>
            <person name="Bunk B."/>
            <person name="Jeske O."/>
            <person name="Meyerdierks A."/>
            <person name="Storesund J.E."/>
            <person name="Kallscheuer N."/>
            <person name="Luecker S."/>
            <person name="Lage O.M."/>
            <person name="Pohl T."/>
            <person name="Merkel B.J."/>
            <person name="Hornburger P."/>
            <person name="Mueller R.-W."/>
            <person name="Bruemmer F."/>
            <person name="Labrenz M."/>
            <person name="Spormann A.M."/>
            <person name="Op den Camp H."/>
            <person name="Overmann J."/>
            <person name="Amann R."/>
            <person name="Jetten M.S.M."/>
            <person name="Mascher T."/>
            <person name="Medema M.H."/>
            <person name="Devos D.P."/>
            <person name="Kaster A.-K."/>
            <person name="Ovreas L."/>
            <person name="Rohde M."/>
            <person name="Galperin M.Y."/>
            <person name="Jogler C."/>
        </authorList>
    </citation>
    <scope>NUCLEOTIDE SEQUENCE [LARGE SCALE GENOMIC DNA]</scope>
    <source>
        <strain evidence="7 8">Pla110</strain>
    </source>
</reference>
<dbReference type="Proteomes" id="UP000317178">
    <property type="component" value="Chromosome"/>
</dbReference>
<name>A0A518CMI0_9PLAN</name>
<evidence type="ECO:0000256" key="4">
    <source>
        <dbReference type="ARBA" id="ARBA00023136"/>
    </source>
</evidence>
<evidence type="ECO:0000256" key="5">
    <source>
        <dbReference type="SAM" id="Phobius"/>
    </source>
</evidence>
<dbReference type="KEGG" id="plon:Pla110_21570"/>
<feature type="transmembrane region" description="Helical" evidence="5">
    <location>
        <begin position="158"/>
        <end position="176"/>
    </location>
</feature>
<keyword evidence="2 5" id="KW-0812">Transmembrane</keyword>
<feature type="transmembrane region" description="Helical" evidence="5">
    <location>
        <begin position="121"/>
        <end position="138"/>
    </location>
</feature>
<dbReference type="GO" id="GO:0006874">
    <property type="term" value="P:intracellular calcium ion homeostasis"/>
    <property type="evidence" value="ECO:0007669"/>
    <property type="project" value="TreeGrafter"/>
</dbReference>
<dbReference type="EMBL" id="CP036281">
    <property type="protein sequence ID" value="QDU80427.1"/>
    <property type="molecule type" value="Genomic_DNA"/>
</dbReference>
<evidence type="ECO:0000313" key="8">
    <source>
        <dbReference type="Proteomes" id="UP000317178"/>
    </source>
</evidence>
<dbReference type="GO" id="GO:0005262">
    <property type="term" value="F:calcium channel activity"/>
    <property type="evidence" value="ECO:0007669"/>
    <property type="project" value="TreeGrafter"/>
</dbReference>
<keyword evidence="4 5" id="KW-0472">Membrane</keyword>
<evidence type="ECO:0000313" key="7">
    <source>
        <dbReference type="EMBL" id="QDU80427.1"/>
    </source>
</evidence>
<keyword evidence="8" id="KW-1185">Reference proteome</keyword>
<evidence type="ECO:0000256" key="2">
    <source>
        <dbReference type="ARBA" id="ARBA00022692"/>
    </source>
</evidence>
<dbReference type="Gene3D" id="1.20.1420.30">
    <property type="entry name" value="NCX, central ion-binding region"/>
    <property type="match status" value="1"/>
</dbReference>
<feature type="transmembrane region" description="Helical" evidence="5">
    <location>
        <begin position="264"/>
        <end position="286"/>
    </location>
</feature>
<feature type="transmembrane region" description="Helical" evidence="5">
    <location>
        <begin position="231"/>
        <end position="252"/>
    </location>
</feature>
<sequence length="348" mass="37294">MDIDHLFYELINPWPWYYLVPSILGLLLLLGLAADTLVNEAVVLSERAQIPKIVIGATVVSLGTTMPETAVSVLAAIEGNPDMALGNAVGSIICDTGLILGIACLITPLPLPKRIVNRQGWLQLLAGLLLVLVCWPWGSSWGDIMAGNAQGNMKQWVGFVFLGLLALYLWMSAYWARKERDGTTTLEEFEQDASAPLWKVILKLCVGIFVVVATSKFLIPLVQVAAERIGVPQAVISASLVAFGTSLPELVTAVTAARRGHGELAVGNIVGADILNVLFVTGAAAAVTQQGLTAGPKFYTLLFPAMMLILVVFRVGIFFSPERLSRGFGVILLALYALTMIFLPGGIH</sequence>
<evidence type="ECO:0000256" key="3">
    <source>
        <dbReference type="ARBA" id="ARBA00022989"/>
    </source>
</evidence>
<evidence type="ECO:0000259" key="6">
    <source>
        <dbReference type="Pfam" id="PF01699"/>
    </source>
</evidence>
<dbReference type="GO" id="GO:0005886">
    <property type="term" value="C:plasma membrane"/>
    <property type="evidence" value="ECO:0007669"/>
    <property type="project" value="TreeGrafter"/>
</dbReference>
<dbReference type="GO" id="GO:0008273">
    <property type="term" value="F:calcium, potassium:sodium antiporter activity"/>
    <property type="evidence" value="ECO:0007669"/>
    <property type="project" value="TreeGrafter"/>
</dbReference>
<feature type="transmembrane region" description="Helical" evidence="5">
    <location>
        <begin position="50"/>
        <end position="77"/>
    </location>
</feature>
<proteinExistence type="predicted"/>
<dbReference type="OrthoDB" id="9794225at2"/>
<dbReference type="Pfam" id="PF01699">
    <property type="entry name" value="Na_Ca_ex"/>
    <property type="match status" value="2"/>
</dbReference>
<feature type="transmembrane region" description="Helical" evidence="5">
    <location>
        <begin position="327"/>
        <end position="347"/>
    </location>
</feature>
<evidence type="ECO:0000256" key="1">
    <source>
        <dbReference type="ARBA" id="ARBA00004141"/>
    </source>
</evidence>
<feature type="transmembrane region" description="Helical" evidence="5">
    <location>
        <begin position="16"/>
        <end position="38"/>
    </location>
</feature>
<feature type="domain" description="Sodium/calcium exchanger membrane region" evidence="6">
    <location>
        <begin position="201"/>
        <end position="342"/>
    </location>
</feature>
<dbReference type="InterPro" id="IPR004481">
    <property type="entry name" value="K/Na/Ca-exchanger"/>
</dbReference>
<dbReference type="PANTHER" id="PTHR10846:SF8">
    <property type="entry name" value="INNER MEMBRANE PROTEIN YRBG"/>
    <property type="match status" value="1"/>
</dbReference>
<dbReference type="InterPro" id="IPR044880">
    <property type="entry name" value="NCX_ion-bd_dom_sf"/>
</dbReference>
<keyword evidence="3 5" id="KW-1133">Transmembrane helix</keyword>